<evidence type="ECO:0000256" key="1">
    <source>
        <dbReference type="SAM" id="MobiDB-lite"/>
    </source>
</evidence>
<gene>
    <name evidence="2" type="ORF">CEXT_173211</name>
</gene>
<dbReference type="AlphaFoldDB" id="A0AAV4P6F8"/>
<accession>A0AAV4P6F8</accession>
<name>A0AAV4P6F8_CAEEX</name>
<proteinExistence type="predicted"/>
<evidence type="ECO:0000313" key="3">
    <source>
        <dbReference type="Proteomes" id="UP001054945"/>
    </source>
</evidence>
<comment type="caution">
    <text evidence="2">The sequence shown here is derived from an EMBL/GenBank/DDBJ whole genome shotgun (WGS) entry which is preliminary data.</text>
</comment>
<feature type="compositionally biased region" description="Polar residues" evidence="1">
    <location>
        <begin position="1"/>
        <end position="11"/>
    </location>
</feature>
<feature type="region of interest" description="Disordered" evidence="1">
    <location>
        <begin position="1"/>
        <end position="32"/>
    </location>
</feature>
<keyword evidence="3" id="KW-1185">Reference proteome</keyword>
<dbReference type="EMBL" id="BPLR01004091">
    <property type="protein sequence ID" value="GIX92078.1"/>
    <property type="molecule type" value="Genomic_DNA"/>
</dbReference>
<protein>
    <submittedName>
        <fullName evidence="2">Uncharacterized protein</fullName>
    </submittedName>
</protein>
<reference evidence="2 3" key="1">
    <citation type="submission" date="2021-06" db="EMBL/GenBank/DDBJ databases">
        <title>Caerostris extrusa draft genome.</title>
        <authorList>
            <person name="Kono N."/>
            <person name="Arakawa K."/>
        </authorList>
    </citation>
    <scope>NUCLEOTIDE SEQUENCE [LARGE SCALE GENOMIC DNA]</scope>
</reference>
<sequence>MPPDGSVQQRTPFEPTNPDAPPERQDKRPNPSLERANALASEAFTLMSAFCTWKGGGFVSGWWKSSSRGAATS</sequence>
<evidence type="ECO:0000313" key="2">
    <source>
        <dbReference type="EMBL" id="GIX92078.1"/>
    </source>
</evidence>
<dbReference type="Proteomes" id="UP001054945">
    <property type="component" value="Unassembled WGS sequence"/>
</dbReference>
<organism evidence="2 3">
    <name type="scientific">Caerostris extrusa</name>
    <name type="common">Bark spider</name>
    <name type="synonym">Caerostris bankana</name>
    <dbReference type="NCBI Taxonomy" id="172846"/>
    <lineage>
        <taxon>Eukaryota</taxon>
        <taxon>Metazoa</taxon>
        <taxon>Ecdysozoa</taxon>
        <taxon>Arthropoda</taxon>
        <taxon>Chelicerata</taxon>
        <taxon>Arachnida</taxon>
        <taxon>Araneae</taxon>
        <taxon>Araneomorphae</taxon>
        <taxon>Entelegynae</taxon>
        <taxon>Araneoidea</taxon>
        <taxon>Araneidae</taxon>
        <taxon>Caerostris</taxon>
    </lineage>
</organism>